<keyword evidence="3" id="KW-1185">Reference proteome</keyword>
<evidence type="ECO:0000313" key="2">
    <source>
        <dbReference type="EMBL" id="MFD1042234.1"/>
    </source>
</evidence>
<proteinExistence type="predicted"/>
<gene>
    <name evidence="2" type="ORF">ACFQ2N_07725</name>
</gene>
<accession>A0ABW3LYV3</accession>
<feature type="signal peptide" evidence="1">
    <location>
        <begin position="1"/>
        <end position="19"/>
    </location>
</feature>
<protein>
    <submittedName>
        <fullName evidence="2">Uncharacterized protein</fullName>
    </submittedName>
</protein>
<dbReference type="EMBL" id="JBHTKN010000004">
    <property type="protein sequence ID" value="MFD1042234.1"/>
    <property type="molecule type" value="Genomic_DNA"/>
</dbReference>
<dbReference type="Proteomes" id="UP001597033">
    <property type="component" value="Unassembled WGS sequence"/>
</dbReference>
<reference evidence="3" key="1">
    <citation type="journal article" date="2019" name="Int. J. Syst. Evol. Microbiol.">
        <title>The Global Catalogue of Microorganisms (GCM) 10K type strain sequencing project: providing services to taxonomists for standard genome sequencing and annotation.</title>
        <authorList>
            <consortium name="The Broad Institute Genomics Platform"/>
            <consortium name="The Broad Institute Genome Sequencing Center for Infectious Disease"/>
            <person name="Wu L."/>
            <person name="Ma J."/>
        </authorList>
    </citation>
    <scope>NUCLEOTIDE SEQUENCE [LARGE SCALE GENOMIC DNA]</scope>
    <source>
        <strain evidence="3">CCUG 55854</strain>
    </source>
</reference>
<evidence type="ECO:0000256" key="1">
    <source>
        <dbReference type="SAM" id="SignalP"/>
    </source>
</evidence>
<feature type="chain" id="PRO_5045654457" evidence="1">
    <location>
        <begin position="20"/>
        <end position="142"/>
    </location>
</feature>
<evidence type="ECO:0000313" key="3">
    <source>
        <dbReference type="Proteomes" id="UP001597033"/>
    </source>
</evidence>
<name>A0ABW3LYV3_9GAMM</name>
<organism evidence="2 3">
    <name type="scientific">Pseudoxanthomonas kaohsiungensis</name>
    <dbReference type="NCBI Taxonomy" id="283923"/>
    <lineage>
        <taxon>Bacteria</taxon>
        <taxon>Pseudomonadati</taxon>
        <taxon>Pseudomonadota</taxon>
        <taxon>Gammaproteobacteria</taxon>
        <taxon>Lysobacterales</taxon>
        <taxon>Lysobacteraceae</taxon>
        <taxon>Pseudoxanthomonas</taxon>
    </lineage>
</organism>
<comment type="caution">
    <text evidence="2">The sequence shown here is derived from an EMBL/GenBank/DDBJ whole genome shotgun (WGS) entry which is preliminary data.</text>
</comment>
<keyword evidence="1" id="KW-0732">Signal</keyword>
<sequence length="142" mass="16342">MHKLTSLLLPALIALLALAGLPRAEAAGSSRKLEQAQVVFSSAMRWSDYEAAWQMVDPEVRAEKPLTDLELERYKQLQVSSYREGGNGELEDGTIARSVEIGVINRHTQAERMVRYQERWRWDPKAKRWWQMAGLPDFWDGK</sequence>
<dbReference type="RefSeq" id="WP_202935581.1">
    <property type="nucleotide sequence ID" value="NZ_JBHTKN010000004.1"/>
</dbReference>